<dbReference type="Proteomes" id="UP001607302">
    <property type="component" value="Unassembled WGS sequence"/>
</dbReference>
<evidence type="ECO:0000256" key="1">
    <source>
        <dbReference type="SAM" id="Phobius"/>
    </source>
</evidence>
<feature type="transmembrane region" description="Helical" evidence="1">
    <location>
        <begin position="34"/>
        <end position="53"/>
    </location>
</feature>
<dbReference type="EMBL" id="JAUDFV010000132">
    <property type="protein sequence ID" value="KAL2729022.1"/>
    <property type="molecule type" value="Genomic_DNA"/>
</dbReference>
<name>A0ABD2B8I2_VESSQ</name>
<keyword evidence="3" id="KW-1185">Reference proteome</keyword>
<organism evidence="2 3">
    <name type="scientific">Vespula squamosa</name>
    <name type="common">Southern yellow jacket</name>
    <name type="synonym">Wasp</name>
    <dbReference type="NCBI Taxonomy" id="30214"/>
    <lineage>
        <taxon>Eukaryota</taxon>
        <taxon>Metazoa</taxon>
        <taxon>Ecdysozoa</taxon>
        <taxon>Arthropoda</taxon>
        <taxon>Hexapoda</taxon>
        <taxon>Insecta</taxon>
        <taxon>Pterygota</taxon>
        <taxon>Neoptera</taxon>
        <taxon>Endopterygota</taxon>
        <taxon>Hymenoptera</taxon>
        <taxon>Apocrita</taxon>
        <taxon>Aculeata</taxon>
        <taxon>Vespoidea</taxon>
        <taxon>Vespidae</taxon>
        <taxon>Vespinae</taxon>
        <taxon>Vespula</taxon>
    </lineage>
</organism>
<accession>A0ABD2B8I2</accession>
<keyword evidence="1" id="KW-0472">Membrane</keyword>
<keyword evidence="1" id="KW-1133">Transmembrane helix</keyword>
<dbReference type="AlphaFoldDB" id="A0ABD2B8I2"/>
<protein>
    <submittedName>
        <fullName evidence="2">Uncharacterized protein</fullName>
    </submittedName>
</protein>
<proteinExistence type="predicted"/>
<comment type="caution">
    <text evidence="2">The sequence shown here is derived from an EMBL/GenBank/DDBJ whole genome shotgun (WGS) entry which is preliminary data.</text>
</comment>
<gene>
    <name evidence="2" type="ORF">V1478_006654</name>
</gene>
<evidence type="ECO:0000313" key="3">
    <source>
        <dbReference type="Proteomes" id="UP001607302"/>
    </source>
</evidence>
<reference evidence="2 3" key="1">
    <citation type="journal article" date="2024" name="Ann. Entomol. Soc. Am.">
        <title>Genomic analyses of the southern and eastern yellowjacket wasps (Hymenoptera: Vespidae) reveal evolutionary signatures of social life.</title>
        <authorList>
            <person name="Catto M.A."/>
            <person name="Caine P.B."/>
            <person name="Orr S.E."/>
            <person name="Hunt B.G."/>
            <person name="Goodisman M.A.D."/>
        </authorList>
    </citation>
    <scope>NUCLEOTIDE SEQUENCE [LARGE SCALE GENOMIC DNA]</scope>
    <source>
        <strain evidence="2">233</strain>
        <tissue evidence="2">Head and thorax</tissue>
    </source>
</reference>
<sequence>MICGGRPTRLLAPRGNSPTLPTSHLSMEPLECAYLFRLYYSFGLLIIINFAILTKNPTC</sequence>
<evidence type="ECO:0000313" key="2">
    <source>
        <dbReference type="EMBL" id="KAL2729022.1"/>
    </source>
</evidence>
<keyword evidence="1" id="KW-0812">Transmembrane</keyword>